<dbReference type="InterPro" id="IPR005818">
    <property type="entry name" value="Histone_H1/H5_H15"/>
</dbReference>
<dbReference type="GO" id="GO:0000786">
    <property type="term" value="C:nucleosome"/>
    <property type="evidence" value="ECO:0007669"/>
    <property type="project" value="InterPro"/>
</dbReference>
<feature type="region of interest" description="Disordered" evidence="1">
    <location>
        <begin position="388"/>
        <end position="409"/>
    </location>
</feature>
<feature type="compositionally biased region" description="Polar residues" evidence="1">
    <location>
        <begin position="361"/>
        <end position="376"/>
    </location>
</feature>
<feature type="domain" description="H15" evidence="2">
    <location>
        <begin position="156"/>
        <end position="211"/>
    </location>
</feature>
<gene>
    <name evidence="3" type="ORF">DdX_19448</name>
</gene>
<dbReference type="Proteomes" id="UP001201812">
    <property type="component" value="Unassembled WGS sequence"/>
</dbReference>
<feature type="region of interest" description="Disordered" evidence="1">
    <location>
        <begin position="1"/>
        <end position="77"/>
    </location>
</feature>
<accession>A0AAD4MHW3</accession>
<evidence type="ECO:0000259" key="2">
    <source>
        <dbReference type="Pfam" id="PF00538"/>
    </source>
</evidence>
<reference evidence="3" key="1">
    <citation type="submission" date="2022-01" db="EMBL/GenBank/DDBJ databases">
        <title>Genome Sequence Resource for Two Populations of Ditylenchus destructor, the Migratory Endoparasitic Phytonematode.</title>
        <authorList>
            <person name="Zhang H."/>
            <person name="Lin R."/>
            <person name="Xie B."/>
        </authorList>
    </citation>
    <scope>NUCLEOTIDE SEQUENCE</scope>
    <source>
        <strain evidence="3">BazhouSP</strain>
    </source>
</reference>
<organism evidence="3 4">
    <name type="scientific">Ditylenchus destructor</name>
    <dbReference type="NCBI Taxonomy" id="166010"/>
    <lineage>
        <taxon>Eukaryota</taxon>
        <taxon>Metazoa</taxon>
        <taxon>Ecdysozoa</taxon>
        <taxon>Nematoda</taxon>
        <taxon>Chromadorea</taxon>
        <taxon>Rhabditida</taxon>
        <taxon>Tylenchina</taxon>
        <taxon>Tylenchomorpha</taxon>
        <taxon>Sphaerularioidea</taxon>
        <taxon>Anguinidae</taxon>
        <taxon>Anguininae</taxon>
        <taxon>Ditylenchus</taxon>
    </lineage>
</organism>
<keyword evidence="4" id="KW-1185">Reference proteome</keyword>
<dbReference type="GO" id="GO:0006334">
    <property type="term" value="P:nucleosome assembly"/>
    <property type="evidence" value="ECO:0007669"/>
    <property type="project" value="InterPro"/>
</dbReference>
<feature type="compositionally biased region" description="Polar residues" evidence="1">
    <location>
        <begin position="339"/>
        <end position="350"/>
    </location>
</feature>
<feature type="compositionally biased region" description="Polar residues" evidence="1">
    <location>
        <begin position="66"/>
        <end position="77"/>
    </location>
</feature>
<feature type="compositionally biased region" description="Basic and acidic residues" evidence="1">
    <location>
        <begin position="351"/>
        <end position="360"/>
    </location>
</feature>
<dbReference type="EMBL" id="JAKKPZ010000381">
    <property type="protein sequence ID" value="KAI1695698.1"/>
    <property type="molecule type" value="Genomic_DNA"/>
</dbReference>
<feature type="compositionally biased region" description="Polar residues" evidence="1">
    <location>
        <begin position="44"/>
        <end position="55"/>
    </location>
</feature>
<dbReference type="AlphaFoldDB" id="A0AAD4MHW3"/>
<name>A0AAD4MHW3_9BILA</name>
<comment type="caution">
    <text evidence="3">The sequence shown here is derived from an EMBL/GenBank/DDBJ whole genome shotgun (WGS) entry which is preliminary data.</text>
</comment>
<dbReference type="Pfam" id="PF00538">
    <property type="entry name" value="Linker_histone"/>
    <property type="match status" value="1"/>
</dbReference>
<feature type="region of interest" description="Disordered" evidence="1">
    <location>
        <begin position="301"/>
        <end position="376"/>
    </location>
</feature>
<protein>
    <recommendedName>
        <fullName evidence="2">H15 domain-containing protein</fullName>
    </recommendedName>
</protein>
<feature type="region of interest" description="Disordered" evidence="1">
    <location>
        <begin position="95"/>
        <end position="117"/>
    </location>
</feature>
<evidence type="ECO:0000256" key="1">
    <source>
        <dbReference type="SAM" id="MobiDB-lite"/>
    </source>
</evidence>
<proteinExistence type="predicted"/>
<feature type="compositionally biased region" description="Basic and acidic residues" evidence="1">
    <location>
        <begin position="399"/>
        <end position="409"/>
    </location>
</feature>
<evidence type="ECO:0000313" key="3">
    <source>
        <dbReference type="EMBL" id="KAI1695698.1"/>
    </source>
</evidence>
<evidence type="ECO:0000313" key="4">
    <source>
        <dbReference type="Proteomes" id="UP001201812"/>
    </source>
</evidence>
<sequence>MIKKPFIGGMRKRKSSSSDDSEPSRKISSLYSLRTPAVRASHPCLSQKSTVSTISRTKEREDREVSQNATPSSGFSIPSTQFGTISSRFKTPVWKRPTQDETPAPVRPTPNAGRFATPLSVTTPAYIKYKQIGTQSAISTVLTAASRLHHRKVITLTQLGERKALSETDIFKYLVLRFKVGNDYGKIKSDLKQARRRGVLFGSIREVKGYGQWSTYQIIEKENDLPSTTPDSNYISPQAIASISQSILSSSWLSTSAPVKQDVRHELKRGVILGTIEEIKGFGSWSLYRLAEKKKVSPIERIREQRKRKSSSSDDSEPSRKISSPYSLRTPAVRPSHPCLSQKSTVSTISRTKEREDREVSQNATPSSGFSIPSTQFGTINSRFNTLKTQESFSSDSGYKADSDEMDESVKRAARLKKLKDTKHYVLL</sequence>
<feature type="compositionally biased region" description="Basic and acidic residues" evidence="1">
    <location>
        <begin position="56"/>
        <end position="65"/>
    </location>
</feature>
<dbReference type="GO" id="GO:0003677">
    <property type="term" value="F:DNA binding"/>
    <property type="evidence" value="ECO:0007669"/>
    <property type="project" value="InterPro"/>
</dbReference>
<feature type="compositionally biased region" description="Polar residues" evidence="1">
    <location>
        <begin position="388"/>
        <end position="397"/>
    </location>
</feature>